<evidence type="ECO:0000313" key="3">
    <source>
        <dbReference type="Proteomes" id="UP000586722"/>
    </source>
</evidence>
<feature type="compositionally biased region" description="Low complexity" evidence="1">
    <location>
        <begin position="447"/>
        <end position="461"/>
    </location>
</feature>
<protein>
    <submittedName>
        <fullName evidence="2">Uncharacterized protein</fullName>
    </submittedName>
</protein>
<dbReference type="Proteomes" id="UP000586722">
    <property type="component" value="Unassembled WGS sequence"/>
</dbReference>
<name>A0A7X5F4G2_9HYPH</name>
<gene>
    <name evidence="2" type="ORF">GWI72_09900</name>
</gene>
<dbReference type="AlphaFoldDB" id="A0A7X5F4G2"/>
<proteinExistence type="predicted"/>
<feature type="region of interest" description="Disordered" evidence="1">
    <location>
        <begin position="440"/>
        <end position="476"/>
    </location>
</feature>
<keyword evidence="3" id="KW-1185">Reference proteome</keyword>
<reference evidence="3" key="1">
    <citation type="submission" date="2020-01" db="EMBL/GenBank/DDBJ databases">
        <authorList>
            <person name="Fang Y."/>
            <person name="Sun R."/>
            <person name="Nie L."/>
            <person name="He J."/>
            <person name="Hao L."/>
            <person name="Wang L."/>
            <person name="Su S."/>
            <person name="Lv E."/>
            <person name="Zhang Z."/>
            <person name="Xie R."/>
            <person name="Liu H."/>
        </authorList>
    </citation>
    <scope>NUCLEOTIDE SEQUENCE [LARGE SCALE GENOMIC DNA]</scope>
    <source>
        <strain evidence="3">XCT-53</strain>
    </source>
</reference>
<evidence type="ECO:0000313" key="2">
    <source>
        <dbReference type="EMBL" id="NBN78580.1"/>
    </source>
</evidence>
<evidence type="ECO:0000256" key="1">
    <source>
        <dbReference type="SAM" id="MobiDB-lite"/>
    </source>
</evidence>
<sequence length="492" mass="53231">MAKDPIILYGRAVQDARNRLRSAQISTMTDVLVAELFKPGTGDGTAFATVFAGWVRKLPKMNEEVGSFLDTRAAKAANRALGAAQVRADDFVTPDGAIQDIYAIGDMLRYVGEYFEFGGGGQNATVNAVNQFRDGLRNQLAFNKANRARRPVTDYDLTEWPDLGIFKNELLDRSVVKYMERFYGPYIGADISGTTTDALDVLAYFLADSIGSQNLVSNAGSVIRLGDEMVPIATMVLQYHHSLMECGLALSLSSKSMEKSASTNGAALSRFNLYDYTTFINGAANEPVASVMTRGNQTLARDLAGRGLVIIRDAIDINDNPYADAEIALLLDDPANNRLFDLNSQYTPFAEKRREVMMTEDGYYQNGNPSLTAFASRQFGNLAVAGQSYDDIIRMNSLDLAGLKGSAPTLVFDNLDAALQADRPGAALNARQVAAALKLPPQPQSPAQPAAEPQPASQLAPGDEPDADETSLRGIDPNRLRKALAIASLFDN</sequence>
<dbReference type="RefSeq" id="WP_161708528.1">
    <property type="nucleotide sequence ID" value="NZ_JAABLQ010000001.1"/>
</dbReference>
<organism evidence="2 3">
    <name type="scientific">Pannonibacter tanglangensis</name>
    <dbReference type="NCBI Taxonomy" id="2750084"/>
    <lineage>
        <taxon>Bacteria</taxon>
        <taxon>Pseudomonadati</taxon>
        <taxon>Pseudomonadota</taxon>
        <taxon>Alphaproteobacteria</taxon>
        <taxon>Hyphomicrobiales</taxon>
        <taxon>Stappiaceae</taxon>
        <taxon>Pannonibacter</taxon>
    </lineage>
</organism>
<dbReference type="EMBL" id="JAABLQ010000001">
    <property type="protein sequence ID" value="NBN78580.1"/>
    <property type="molecule type" value="Genomic_DNA"/>
</dbReference>
<accession>A0A7X5F4G2</accession>
<comment type="caution">
    <text evidence="2">The sequence shown here is derived from an EMBL/GenBank/DDBJ whole genome shotgun (WGS) entry which is preliminary data.</text>
</comment>